<dbReference type="InterPro" id="IPR006638">
    <property type="entry name" value="Elp3/MiaA/NifB-like_rSAM"/>
</dbReference>
<dbReference type="Pfam" id="PF18693">
    <property type="entry name" value="TRAM_2"/>
    <property type="match status" value="1"/>
</dbReference>
<keyword evidence="13" id="KW-1185">Reference proteome</keyword>
<comment type="catalytic activity">
    <reaction evidence="8">
        <text>L-aspartate(89)-[ribosomal protein uS12]-hydrogen + (sulfur carrier)-SH + AH2 + 2 S-adenosyl-L-methionine = 3-methylsulfanyl-L-aspartate(89)-[ribosomal protein uS12]-hydrogen + (sulfur carrier)-H + 5'-deoxyadenosine + L-methionine + A + S-adenosyl-L-homocysteine + 2 H(+)</text>
        <dbReference type="Rhea" id="RHEA:37087"/>
        <dbReference type="Rhea" id="RHEA-COMP:10460"/>
        <dbReference type="Rhea" id="RHEA-COMP:10461"/>
        <dbReference type="Rhea" id="RHEA-COMP:14737"/>
        <dbReference type="Rhea" id="RHEA-COMP:14739"/>
        <dbReference type="ChEBI" id="CHEBI:13193"/>
        <dbReference type="ChEBI" id="CHEBI:15378"/>
        <dbReference type="ChEBI" id="CHEBI:17319"/>
        <dbReference type="ChEBI" id="CHEBI:17499"/>
        <dbReference type="ChEBI" id="CHEBI:29917"/>
        <dbReference type="ChEBI" id="CHEBI:29961"/>
        <dbReference type="ChEBI" id="CHEBI:57844"/>
        <dbReference type="ChEBI" id="CHEBI:57856"/>
        <dbReference type="ChEBI" id="CHEBI:59789"/>
        <dbReference type="ChEBI" id="CHEBI:64428"/>
        <dbReference type="ChEBI" id="CHEBI:73599"/>
        <dbReference type="EC" id="2.8.4.4"/>
    </reaction>
</comment>
<comment type="function">
    <text evidence="8">Catalyzes the methylthiolation of an aspartic acid residue of ribosomal protein uS12.</text>
</comment>
<comment type="similarity">
    <text evidence="8">Belongs to the methylthiotransferase family. RimO subfamily.</text>
</comment>
<evidence type="ECO:0000256" key="2">
    <source>
        <dbReference type="ARBA" id="ARBA00022490"/>
    </source>
</evidence>
<dbReference type="SFLD" id="SFLDG01082">
    <property type="entry name" value="B12-binding_domain_containing"/>
    <property type="match status" value="1"/>
</dbReference>
<keyword evidence="6 8" id="KW-0408">Iron</keyword>
<evidence type="ECO:0000259" key="11">
    <source>
        <dbReference type="PROSITE" id="PS51918"/>
    </source>
</evidence>
<feature type="domain" description="Radical SAM core" evidence="11">
    <location>
        <begin position="158"/>
        <end position="388"/>
    </location>
</feature>
<feature type="binding site" evidence="8">
    <location>
        <position position="96"/>
    </location>
    <ligand>
        <name>[4Fe-4S] cluster</name>
        <dbReference type="ChEBI" id="CHEBI:49883"/>
        <label>1</label>
    </ligand>
</feature>
<dbReference type="SMART" id="SM00729">
    <property type="entry name" value="Elp3"/>
    <property type="match status" value="1"/>
</dbReference>
<dbReference type="RefSeq" id="WP_146571007.1">
    <property type="nucleotide sequence ID" value="NZ_SJPH01000001.1"/>
</dbReference>
<dbReference type="PANTHER" id="PTHR43837">
    <property type="entry name" value="RIBOSOMAL PROTEIN S12 METHYLTHIOTRANSFERASE RIMO"/>
    <property type="match status" value="1"/>
</dbReference>
<comment type="caution">
    <text evidence="12">The sequence shown here is derived from an EMBL/GenBank/DDBJ whole genome shotgun (WGS) entry which is preliminary data.</text>
</comment>
<dbReference type="SUPFAM" id="SSF102114">
    <property type="entry name" value="Radical SAM enzymes"/>
    <property type="match status" value="1"/>
</dbReference>
<dbReference type="InterPro" id="IPR020612">
    <property type="entry name" value="Methylthiotransferase_CS"/>
</dbReference>
<dbReference type="OrthoDB" id="9805215at2"/>
<dbReference type="SFLD" id="SFLDS00029">
    <property type="entry name" value="Radical_SAM"/>
    <property type="match status" value="1"/>
</dbReference>
<dbReference type="InterPro" id="IPR005840">
    <property type="entry name" value="Ribosomal_uS12_MeSTrfase_RimO"/>
</dbReference>
<evidence type="ECO:0000256" key="6">
    <source>
        <dbReference type="ARBA" id="ARBA00023004"/>
    </source>
</evidence>
<evidence type="ECO:0000256" key="3">
    <source>
        <dbReference type="ARBA" id="ARBA00022679"/>
    </source>
</evidence>
<evidence type="ECO:0000256" key="4">
    <source>
        <dbReference type="ARBA" id="ARBA00022691"/>
    </source>
</evidence>
<dbReference type="NCBIfam" id="TIGR00089">
    <property type="entry name" value="MiaB/RimO family radical SAM methylthiotransferase"/>
    <property type="match status" value="1"/>
</dbReference>
<dbReference type="Pfam" id="PF00919">
    <property type="entry name" value="UPF0004"/>
    <property type="match status" value="1"/>
</dbReference>
<reference evidence="12 13" key="1">
    <citation type="submission" date="2019-02" db="EMBL/GenBank/DDBJ databases">
        <title>Deep-cultivation of Planctomycetes and their phenomic and genomic characterization uncovers novel biology.</title>
        <authorList>
            <person name="Wiegand S."/>
            <person name="Jogler M."/>
            <person name="Boedeker C."/>
            <person name="Pinto D."/>
            <person name="Vollmers J."/>
            <person name="Rivas-Marin E."/>
            <person name="Kohn T."/>
            <person name="Peeters S.H."/>
            <person name="Heuer A."/>
            <person name="Rast P."/>
            <person name="Oberbeckmann S."/>
            <person name="Bunk B."/>
            <person name="Jeske O."/>
            <person name="Meyerdierks A."/>
            <person name="Storesund J.E."/>
            <person name="Kallscheuer N."/>
            <person name="Luecker S."/>
            <person name="Lage O.M."/>
            <person name="Pohl T."/>
            <person name="Merkel B.J."/>
            <person name="Hornburger P."/>
            <person name="Mueller R.-W."/>
            <person name="Bruemmer F."/>
            <person name="Labrenz M."/>
            <person name="Spormann A.M."/>
            <person name="Op Den Camp H."/>
            <person name="Overmann J."/>
            <person name="Amann R."/>
            <person name="Jetten M.S.M."/>
            <person name="Mascher T."/>
            <person name="Medema M.H."/>
            <person name="Devos D.P."/>
            <person name="Kaster A.-K."/>
            <person name="Ovreas L."/>
            <person name="Rohde M."/>
            <person name="Galperin M.Y."/>
            <person name="Jogler C."/>
        </authorList>
    </citation>
    <scope>NUCLEOTIDE SEQUENCE [LARGE SCALE GENOMIC DNA]</scope>
    <source>
        <strain evidence="12 13">Pla111</strain>
    </source>
</reference>
<keyword evidence="5 8" id="KW-0479">Metal-binding</keyword>
<dbReference type="PROSITE" id="PS01278">
    <property type="entry name" value="MTTASE_RADICAL"/>
    <property type="match status" value="1"/>
</dbReference>
<keyword evidence="3 8" id="KW-0808">Transferase</keyword>
<sequence>MAATFTDNLQLAQAAKGRYAFISLGCPKNTVDSERMLGLLQLDGYELIDDPTKADFAIVNTCGFIEAARNESFAAIDEMLALKRAGDLRGVIVSGCLAERQQQALLEERPDIDHLVGVFGRDEVTRVADRLLGGLEEQRLVFHPAPARPLPDTGRMRITPRHFAYLKISEGCDRLCTFCAIPKMRGKHATKPIEEVIAEAKQLASDGVRELVVVAQDTTYYGMDLYGEPRLVELLAELEKIEGFDWIRLMYLYPMYFSDELINAIAASERIVPYLDMPLQHASDRMLKRMQRRVSSGPTRELIHKLRERIPGLTLRTTFITGFPGETDADFAELCDFVEESRFERLGVFTYSLEPDTPAARLPNHLPEEVKAERRDVLMELQQQLAFADADSKVGRTIDVLIDSRVPGEDSAWIGRTEADAPDVDCVAYVTGEGLKPGDLVACEVVARNDYDLVTVAVGEPR</sequence>
<feature type="binding site" evidence="8">
    <location>
        <position position="179"/>
    </location>
    <ligand>
        <name>[4Fe-4S] cluster</name>
        <dbReference type="ChEBI" id="CHEBI:49883"/>
        <label>2</label>
        <note>4Fe-4S-S-AdoMet</note>
    </ligand>
</feature>
<dbReference type="FunFam" id="3.80.30.20:FF:000001">
    <property type="entry name" value="tRNA-2-methylthio-N(6)-dimethylallyladenosine synthase 2"/>
    <property type="match status" value="1"/>
</dbReference>
<dbReference type="Pfam" id="PF04055">
    <property type="entry name" value="Radical_SAM"/>
    <property type="match status" value="1"/>
</dbReference>
<name>A0A5C5WCS7_9BACT</name>
<evidence type="ECO:0000259" key="9">
    <source>
        <dbReference type="PROSITE" id="PS50926"/>
    </source>
</evidence>
<organism evidence="12 13">
    <name type="scientific">Botrimarina hoheduenensis</name>
    <dbReference type="NCBI Taxonomy" id="2528000"/>
    <lineage>
        <taxon>Bacteria</taxon>
        <taxon>Pseudomonadati</taxon>
        <taxon>Planctomycetota</taxon>
        <taxon>Planctomycetia</taxon>
        <taxon>Pirellulales</taxon>
        <taxon>Lacipirellulaceae</taxon>
        <taxon>Botrimarina</taxon>
    </lineage>
</organism>
<dbReference type="InterPro" id="IPR002792">
    <property type="entry name" value="TRAM_dom"/>
</dbReference>
<feature type="binding site" evidence="8">
    <location>
        <position position="172"/>
    </location>
    <ligand>
        <name>[4Fe-4S] cluster</name>
        <dbReference type="ChEBI" id="CHEBI:49883"/>
        <label>2</label>
        <note>4Fe-4S-S-AdoMet</note>
    </ligand>
</feature>
<feature type="domain" description="TRAM" evidence="9">
    <location>
        <begin position="391"/>
        <end position="459"/>
    </location>
</feature>
<evidence type="ECO:0000256" key="7">
    <source>
        <dbReference type="ARBA" id="ARBA00023014"/>
    </source>
</evidence>
<dbReference type="NCBIfam" id="TIGR01125">
    <property type="entry name" value="30S ribosomal protein S12 methylthiotransferase RimO"/>
    <property type="match status" value="1"/>
</dbReference>
<dbReference type="CDD" id="cd01335">
    <property type="entry name" value="Radical_SAM"/>
    <property type="match status" value="1"/>
</dbReference>
<gene>
    <name evidence="8 12" type="primary">rimO</name>
    <name evidence="12" type="ORF">Pla111_05030</name>
</gene>
<accession>A0A5C5WCS7</accession>
<feature type="binding site" evidence="8">
    <location>
        <position position="176"/>
    </location>
    <ligand>
        <name>[4Fe-4S] cluster</name>
        <dbReference type="ChEBI" id="CHEBI:49883"/>
        <label>2</label>
        <note>4Fe-4S-S-AdoMet</note>
    </ligand>
</feature>
<dbReference type="GO" id="GO:0005840">
    <property type="term" value="C:ribosome"/>
    <property type="evidence" value="ECO:0007669"/>
    <property type="project" value="UniProtKB-KW"/>
</dbReference>
<keyword evidence="4 8" id="KW-0949">S-adenosyl-L-methionine</keyword>
<dbReference type="EC" id="2.8.4.4" evidence="8"/>
<dbReference type="SFLD" id="SFLDF00274">
    <property type="entry name" value="ribosomal_protein_S12_methylth"/>
    <property type="match status" value="1"/>
</dbReference>
<dbReference type="AlphaFoldDB" id="A0A5C5WCS7"/>
<keyword evidence="12" id="KW-0689">Ribosomal protein</keyword>
<dbReference type="PROSITE" id="PS50926">
    <property type="entry name" value="TRAM"/>
    <property type="match status" value="1"/>
</dbReference>
<dbReference type="InterPro" id="IPR058240">
    <property type="entry name" value="rSAM_sf"/>
</dbReference>
<comment type="subcellular location">
    <subcellularLocation>
        <location evidence="8">Cytoplasm</location>
    </subcellularLocation>
</comment>
<dbReference type="Gene3D" id="3.80.30.20">
    <property type="entry name" value="tm_1862 like domain"/>
    <property type="match status" value="1"/>
</dbReference>
<dbReference type="Gene3D" id="3.40.50.12160">
    <property type="entry name" value="Methylthiotransferase, N-terminal domain"/>
    <property type="match status" value="1"/>
</dbReference>
<dbReference type="GO" id="GO:0006400">
    <property type="term" value="P:tRNA modification"/>
    <property type="evidence" value="ECO:0007669"/>
    <property type="project" value="InterPro"/>
</dbReference>
<keyword evidence="12" id="KW-0687">Ribonucleoprotein</keyword>
<dbReference type="InterPro" id="IPR012340">
    <property type="entry name" value="NA-bd_OB-fold"/>
</dbReference>
<dbReference type="GO" id="GO:0035599">
    <property type="term" value="F:aspartic acid methylthiotransferase activity"/>
    <property type="evidence" value="ECO:0007669"/>
    <property type="project" value="TreeGrafter"/>
</dbReference>
<dbReference type="GO" id="GO:0103039">
    <property type="term" value="F:protein methylthiotransferase activity"/>
    <property type="evidence" value="ECO:0007669"/>
    <property type="project" value="UniProtKB-EC"/>
</dbReference>
<proteinExistence type="inferred from homology"/>
<evidence type="ECO:0000256" key="5">
    <source>
        <dbReference type="ARBA" id="ARBA00022723"/>
    </source>
</evidence>
<comment type="cofactor">
    <cofactor evidence="8">
        <name>[4Fe-4S] cluster</name>
        <dbReference type="ChEBI" id="CHEBI:49883"/>
    </cofactor>
    <text evidence="8">Binds 2 [4Fe-4S] clusters. One cluster is coordinated with 3 cysteines and an exchangeable S-adenosyl-L-methionine.</text>
</comment>
<dbReference type="InterPro" id="IPR023404">
    <property type="entry name" value="rSAM_horseshoe"/>
</dbReference>
<dbReference type="PROSITE" id="PS51918">
    <property type="entry name" value="RADICAL_SAM"/>
    <property type="match status" value="1"/>
</dbReference>
<keyword evidence="7 8" id="KW-0411">Iron-sulfur</keyword>
<dbReference type="Gene3D" id="2.40.50.140">
    <property type="entry name" value="Nucleic acid-binding proteins"/>
    <property type="match status" value="1"/>
</dbReference>
<dbReference type="InterPro" id="IPR007197">
    <property type="entry name" value="rSAM"/>
</dbReference>
<evidence type="ECO:0000256" key="1">
    <source>
        <dbReference type="ARBA" id="ARBA00022485"/>
    </source>
</evidence>
<feature type="domain" description="MTTase N-terminal" evidence="10">
    <location>
        <begin position="17"/>
        <end position="133"/>
    </location>
</feature>
<keyword evidence="1 8" id="KW-0004">4Fe-4S</keyword>
<dbReference type="HAMAP" id="MF_01865">
    <property type="entry name" value="MTTase_RimO"/>
    <property type="match status" value="1"/>
</dbReference>
<evidence type="ECO:0000259" key="10">
    <source>
        <dbReference type="PROSITE" id="PS51449"/>
    </source>
</evidence>
<protein>
    <recommendedName>
        <fullName evidence="8">Ribosomal protein uS12 methylthiotransferase RimO</fullName>
        <shortName evidence="8">uS12 MTTase</shortName>
        <shortName evidence="8">uS12 methylthiotransferase</shortName>
        <ecNumber evidence="8">2.8.4.4</ecNumber>
    </recommendedName>
    <alternativeName>
        <fullName evidence="8">Ribosomal protein uS12 (aspartate-C(3))-methylthiotransferase</fullName>
    </alternativeName>
    <alternativeName>
        <fullName evidence="8">Ribosome maturation factor RimO</fullName>
    </alternativeName>
</protein>
<evidence type="ECO:0000313" key="12">
    <source>
        <dbReference type="EMBL" id="TWT48728.1"/>
    </source>
</evidence>
<feature type="binding site" evidence="8">
    <location>
        <position position="26"/>
    </location>
    <ligand>
        <name>[4Fe-4S] cluster</name>
        <dbReference type="ChEBI" id="CHEBI:49883"/>
        <label>1</label>
    </ligand>
</feature>
<keyword evidence="2 8" id="KW-0963">Cytoplasm</keyword>
<dbReference type="EMBL" id="SJPH01000001">
    <property type="protein sequence ID" value="TWT48728.1"/>
    <property type="molecule type" value="Genomic_DNA"/>
</dbReference>
<dbReference type="GO" id="GO:0005829">
    <property type="term" value="C:cytosol"/>
    <property type="evidence" value="ECO:0007669"/>
    <property type="project" value="TreeGrafter"/>
</dbReference>
<dbReference type="InterPro" id="IPR013848">
    <property type="entry name" value="Methylthiotransferase_N"/>
</dbReference>
<evidence type="ECO:0000313" key="13">
    <source>
        <dbReference type="Proteomes" id="UP000318995"/>
    </source>
</evidence>
<feature type="binding site" evidence="8">
    <location>
        <position position="62"/>
    </location>
    <ligand>
        <name>[4Fe-4S] cluster</name>
        <dbReference type="ChEBI" id="CHEBI:49883"/>
        <label>1</label>
    </ligand>
</feature>
<dbReference type="GO" id="GO:0046872">
    <property type="term" value="F:metal ion binding"/>
    <property type="evidence" value="ECO:0007669"/>
    <property type="project" value="UniProtKB-KW"/>
</dbReference>
<evidence type="ECO:0000256" key="8">
    <source>
        <dbReference type="HAMAP-Rule" id="MF_01865"/>
    </source>
</evidence>
<dbReference type="PANTHER" id="PTHR43837:SF1">
    <property type="entry name" value="RIBOSOMAL PROTEIN US12 METHYLTHIOTRANSFERASE RIMO"/>
    <property type="match status" value="1"/>
</dbReference>
<dbReference type="Proteomes" id="UP000318995">
    <property type="component" value="Unassembled WGS sequence"/>
</dbReference>
<dbReference type="PROSITE" id="PS51449">
    <property type="entry name" value="MTTASE_N"/>
    <property type="match status" value="1"/>
</dbReference>
<dbReference type="InterPro" id="IPR005839">
    <property type="entry name" value="Methylthiotransferase"/>
</dbReference>
<dbReference type="SFLD" id="SFLDG01061">
    <property type="entry name" value="methylthiotransferase"/>
    <property type="match status" value="1"/>
</dbReference>
<dbReference type="GO" id="GO:0051539">
    <property type="term" value="F:4 iron, 4 sulfur cluster binding"/>
    <property type="evidence" value="ECO:0007669"/>
    <property type="project" value="UniProtKB-UniRule"/>
</dbReference>
<dbReference type="InterPro" id="IPR038135">
    <property type="entry name" value="Methylthiotransferase_N_sf"/>
</dbReference>